<proteinExistence type="predicted"/>
<name>A0ABR2UXC5_9PEZI</name>
<comment type="caution">
    <text evidence="2">The sequence shown here is derived from an EMBL/GenBank/DDBJ whole genome shotgun (WGS) entry which is preliminary data.</text>
</comment>
<keyword evidence="1" id="KW-0472">Membrane</keyword>
<accession>A0ABR2UXC5</accession>
<dbReference type="InterPro" id="IPR053008">
    <property type="entry name" value="Phomopsin_biosynth_assoc"/>
</dbReference>
<dbReference type="EMBL" id="JARVKF010000342">
    <property type="protein sequence ID" value="KAK9418931.1"/>
    <property type="molecule type" value="Genomic_DNA"/>
</dbReference>
<gene>
    <name evidence="2" type="ORF">SUNI508_07703</name>
</gene>
<evidence type="ECO:0000256" key="1">
    <source>
        <dbReference type="SAM" id="Phobius"/>
    </source>
</evidence>
<keyword evidence="1" id="KW-0812">Transmembrane</keyword>
<organism evidence="2 3">
    <name type="scientific">Seiridium unicorne</name>
    <dbReference type="NCBI Taxonomy" id="138068"/>
    <lineage>
        <taxon>Eukaryota</taxon>
        <taxon>Fungi</taxon>
        <taxon>Dikarya</taxon>
        <taxon>Ascomycota</taxon>
        <taxon>Pezizomycotina</taxon>
        <taxon>Sordariomycetes</taxon>
        <taxon>Xylariomycetidae</taxon>
        <taxon>Amphisphaeriales</taxon>
        <taxon>Sporocadaceae</taxon>
        <taxon>Seiridium</taxon>
    </lineage>
</organism>
<dbReference type="PANTHER" id="PTHR35896:SF3">
    <property type="entry name" value="MAJOR FACILITATOR SUPERFAMILY TRANSPORTER"/>
    <property type="match status" value="1"/>
</dbReference>
<keyword evidence="1" id="KW-1133">Transmembrane helix</keyword>
<keyword evidence="3" id="KW-1185">Reference proteome</keyword>
<dbReference type="Proteomes" id="UP001408356">
    <property type="component" value="Unassembled WGS sequence"/>
</dbReference>
<reference evidence="2 3" key="1">
    <citation type="journal article" date="2024" name="J. Plant Pathol.">
        <title>Sequence and assembly of the genome of Seiridium unicorne, isolate CBS 538.82, causal agent of cypress canker disease.</title>
        <authorList>
            <person name="Scali E."/>
            <person name="Rocca G.D."/>
            <person name="Danti R."/>
            <person name="Garbelotto M."/>
            <person name="Barberini S."/>
            <person name="Baroncelli R."/>
            <person name="Emiliani G."/>
        </authorList>
    </citation>
    <scope>NUCLEOTIDE SEQUENCE [LARGE SCALE GENOMIC DNA]</scope>
    <source>
        <strain evidence="2 3">BM-138-508</strain>
    </source>
</reference>
<feature type="transmembrane region" description="Helical" evidence="1">
    <location>
        <begin position="121"/>
        <end position="140"/>
    </location>
</feature>
<sequence length="330" mass="37506">MQLQNCAVYSLAYSASQRLIDSAYTYSHRHCSWWAMRMNHIITKVGYRANIAHMPLYFAILILELSSQFFQSPMTYGPYGIEVNMDSPSIGPLEDEPLTSEKYDNEAALTSKKRPSSRRSTAVRIILYLLAAWGFISLWLQIFQSVFPRSASNKPTSTFPTTSLDVYHPETLPDGMTLCDCGSDTQEALARSCVYDTLATAWLPPYCRDAELTAQFDQSGDGPDGSWSYFADSEGTQPLAVSELGGLGDTGVRFWASRRWHRAHCLFYWQKLYRMRETGLVMEERFHRWSHVQHCTRLMLNPAIDLDVLVDVPVTMNSSIYAGRKAMPQQ</sequence>
<evidence type="ECO:0000313" key="3">
    <source>
        <dbReference type="Proteomes" id="UP001408356"/>
    </source>
</evidence>
<dbReference type="PANTHER" id="PTHR35896">
    <property type="entry name" value="IG-LIKE DOMAIN-CONTAINING PROTEIN"/>
    <property type="match status" value="1"/>
</dbReference>
<evidence type="ECO:0000313" key="2">
    <source>
        <dbReference type="EMBL" id="KAK9418931.1"/>
    </source>
</evidence>
<protein>
    <submittedName>
        <fullName evidence="2">Uncharacterized protein</fullName>
    </submittedName>
</protein>